<dbReference type="GO" id="GO:0003871">
    <property type="term" value="F:5-methyltetrahydropteroyltriglutamate-homocysteine S-methyltransferase activity"/>
    <property type="evidence" value="ECO:0007669"/>
    <property type="project" value="UniProtKB-EC"/>
</dbReference>
<keyword evidence="1" id="KW-0808">Transferase</keyword>
<protein>
    <submittedName>
        <fullName evidence="1">5-methyltetrahydropteroyltriglutamate--homocysteine S-methyltransferase</fullName>
        <ecNumber evidence="1">2.1.1.14</ecNumber>
    </submittedName>
</protein>
<dbReference type="AlphaFoldDB" id="A0A381CIC9"/>
<dbReference type="PANTHER" id="PTHR43844:SF1">
    <property type="entry name" value="METHIONINE SYNTHASE"/>
    <property type="match status" value="1"/>
</dbReference>
<dbReference type="PANTHER" id="PTHR43844">
    <property type="entry name" value="METHIONINE SYNTHASE"/>
    <property type="match status" value="1"/>
</dbReference>
<dbReference type="EMBL" id="AACQHW010000002">
    <property type="protein sequence ID" value="EAL6850430.1"/>
    <property type="molecule type" value="Genomic_DNA"/>
</dbReference>
<gene>
    <name evidence="1" type="ORF">DSX26_02965</name>
</gene>
<reference evidence="1 2" key="1">
    <citation type="submission" date="2018-07" db="EMBL/GenBank/DDBJ databases">
        <authorList>
            <consortium name="NARMS: The National Antimicrobial Resistance Monitoring System"/>
        </authorList>
    </citation>
    <scope>NUCLEOTIDE SEQUENCE [LARGE SCALE GENOMIC DNA]</scope>
    <source>
        <strain evidence="1 2">CVM N17C548</strain>
    </source>
</reference>
<dbReference type="GeneID" id="66544487"/>
<accession>A0A381CIC9</accession>
<dbReference type="NCBIfam" id="NF005085">
    <property type="entry name" value="PRK06520.1"/>
    <property type="match status" value="1"/>
</dbReference>
<dbReference type="GO" id="GO:0008270">
    <property type="term" value="F:zinc ion binding"/>
    <property type="evidence" value="ECO:0007669"/>
    <property type="project" value="InterPro"/>
</dbReference>
<dbReference type="GO" id="GO:0009086">
    <property type="term" value="P:methionine biosynthetic process"/>
    <property type="evidence" value="ECO:0007669"/>
    <property type="project" value="InterPro"/>
</dbReference>
<evidence type="ECO:0000313" key="2">
    <source>
        <dbReference type="Proteomes" id="UP000352088"/>
    </source>
</evidence>
<dbReference type="Proteomes" id="UP000352088">
    <property type="component" value="Unassembled WGS sequence"/>
</dbReference>
<dbReference type="RefSeq" id="WP_002782930.1">
    <property type="nucleotide sequence ID" value="NZ_AANOQZ020000011.1"/>
</dbReference>
<comment type="caution">
    <text evidence="1">The sequence shown here is derived from an EMBL/GenBank/DDBJ whole genome shotgun (WGS) entry which is preliminary data.</text>
</comment>
<sequence>MKLDQVGSFLRPKILKEARENFALGKIDEEQLRSIEDSCIRDLLEECDKAGIYYLSDGELRRSWWHLDFYWGFGGIKKIKKEKGYIFKGIETRAEGIEIESKIECNNHPFLKDFERLMQIAKGLKIDTNRLKLTIPSPSMLLYMLFIRGGKNTEFNYYGKDFTKLKNDILNAYENFYKEFAALGGVYLQLDDTSFGSLCDYEFCALNEINTDDICEEYVDFLNESLKTMPKNIMSAIHICRGNYRSRYVASGGYMKVAKKLFGELRVDKFFLEFDDERAGNFEPLKYINDQIAVLGILTSKTNESPSVEELKARVKIAAQFLNPKQIEISTQCGFSSTEEGNEIFTHSQWEKIKLLKQVLSELENEGFFS</sequence>
<dbReference type="CDD" id="cd03311">
    <property type="entry name" value="CIMS_C_terminal_like"/>
    <property type="match status" value="1"/>
</dbReference>
<dbReference type="OrthoDB" id="6430685at2"/>
<dbReference type="STRING" id="195.ATE51_03194"/>
<dbReference type="GO" id="GO:0032259">
    <property type="term" value="P:methylation"/>
    <property type="evidence" value="ECO:0007669"/>
    <property type="project" value="UniProtKB-KW"/>
</dbReference>
<dbReference type="InterPro" id="IPR038071">
    <property type="entry name" value="UROD/MetE-like_sf"/>
</dbReference>
<dbReference type="Gene3D" id="3.20.20.210">
    <property type="match status" value="1"/>
</dbReference>
<evidence type="ECO:0000313" key="1">
    <source>
        <dbReference type="EMBL" id="EAL6850430.1"/>
    </source>
</evidence>
<dbReference type="KEGG" id="ccof:VC76_02650"/>
<dbReference type="EC" id="2.1.1.14" evidence="1"/>
<organism evidence="1 2">
    <name type="scientific">Campylobacter coli</name>
    <dbReference type="NCBI Taxonomy" id="195"/>
    <lineage>
        <taxon>Bacteria</taxon>
        <taxon>Pseudomonadati</taxon>
        <taxon>Campylobacterota</taxon>
        <taxon>Epsilonproteobacteria</taxon>
        <taxon>Campylobacterales</taxon>
        <taxon>Campylobacteraceae</taxon>
        <taxon>Campylobacter</taxon>
    </lineage>
</organism>
<keyword evidence="1" id="KW-0489">Methyltransferase</keyword>
<dbReference type="InterPro" id="IPR002629">
    <property type="entry name" value="Met_Synth_C/arc"/>
</dbReference>
<dbReference type="SUPFAM" id="SSF51726">
    <property type="entry name" value="UROD/MetE-like"/>
    <property type="match status" value="1"/>
</dbReference>
<name>A0A381CIC9_CAMCO</name>
<proteinExistence type="predicted"/>